<name>A0A0B7HSL5_9FLAO</name>
<evidence type="ECO:0000313" key="2">
    <source>
        <dbReference type="Proteomes" id="UP000038083"/>
    </source>
</evidence>
<gene>
    <name evidence="1" type="ORF">CCYN74_70065</name>
</gene>
<proteinExistence type="predicted"/>
<protein>
    <submittedName>
        <fullName evidence="1">Uncharacterized protein</fullName>
    </submittedName>
</protein>
<dbReference type="AlphaFoldDB" id="A0A0B7HSL5"/>
<accession>A0A0B7HSL5</accession>
<evidence type="ECO:0000313" key="1">
    <source>
        <dbReference type="EMBL" id="CEN41609.1"/>
    </source>
</evidence>
<organism evidence="1 2">
    <name type="scientific">Capnocytophaga cynodegmi</name>
    <dbReference type="NCBI Taxonomy" id="28189"/>
    <lineage>
        <taxon>Bacteria</taxon>
        <taxon>Pseudomonadati</taxon>
        <taxon>Bacteroidota</taxon>
        <taxon>Flavobacteriia</taxon>
        <taxon>Flavobacteriales</taxon>
        <taxon>Flavobacteriaceae</taxon>
        <taxon>Capnocytophaga</taxon>
    </lineage>
</organism>
<dbReference type="Proteomes" id="UP000038083">
    <property type="component" value="Unassembled WGS sequence"/>
</dbReference>
<sequence length="67" mass="7390">MLILCTTMFCVAEDASVTGNFAHKKEAYANRQIQGVALPQKERIGQVEASSDNGAYNLRANHRPIQL</sequence>
<dbReference type="EMBL" id="CDOG01000067">
    <property type="protein sequence ID" value="CEN41609.1"/>
    <property type="molecule type" value="Genomic_DNA"/>
</dbReference>
<reference evidence="1 2" key="1">
    <citation type="submission" date="2015-01" db="EMBL/GenBank/DDBJ databases">
        <authorList>
            <person name="Xiang T."/>
            <person name="Song Y."/>
            <person name="Huang L."/>
            <person name="Wang B."/>
            <person name="Wu P."/>
        </authorList>
    </citation>
    <scope>NUCLEOTIDE SEQUENCE [LARGE SCALE GENOMIC DNA]</scope>
    <source>
        <strain evidence="1 2">Ccy74</strain>
    </source>
</reference>